<evidence type="ECO:0000313" key="2">
    <source>
        <dbReference type="EMBL" id="KPA42851.1"/>
    </source>
</evidence>
<dbReference type="AlphaFoldDB" id="A0A0N0DFP8"/>
<proteinExistence type="predicted"/>
<name>A0A0N0DFP8_FUSLA</name>
<organism evidence="2 3">
    <name type="scientific">Fusarium langsethiae</name>
    <dbReference type="NCBI Taxonomy" id="179993"/>
    <lineage>
        <taxon>Eukaryota</taxon>
        <taxon>Fungi</taxon>
        <taxon>Dikarya</taxon>
        <taxon>Ascomycota</taxon>
        <taxon>Pezizomycotina</taxon>
        <taxon>Sordariomycetes</taxon>
        <taxon>Hypocreomycetidae</taxon>
        <taxon>Hypocreales</taxon>
        <taxon>Nectriaceae</taxon>
        <taxon>Fusarium</taxon>
    </lineage>
</organism>
<keyword evidence="3" id="KW-1185">Reference proteome</keyword>
<feature type="region of interest" description="Disordered" evidence="1">
    <location>
        <begin position="70"/>
        <end position="98"/>
    </location>
</feature>
<evidence type="ECO:0000313" key="3">
    <source>
        <dbReference type="Proteomes" id="UP000037904"/>
    </source>
</evidence>
<dbReference type="Proteomes" id="UP000037904">
    <property type="component" value="Unassembled WGS sequence"/>
</dbReference>
<evidence type="ECO:0000256" key="1">
    <source>
        <dbReference type="SAM" id="MobiDB-lite"/>
    </source>
</evidence>
<accession>A0A0N0DFP8</accession>
<sequence length="98" mass="11060">MPTKFTTKGSHLFIIIHNAMCKYSSSKHIDSETTALLGNEQGATTDIQTEHPIRRQRRLRLHRVKQKDLGQLCGLRKPRSGTRSSDFSEMTTIGHVVA</sequence>
<gene>
    <name evidence="2" type="ORF">FLAG1_04291</name>
</gene>
<dbReference type="EMBL" id="JXCE01000055">
    <property type="protein sequence ID" value="KPA42851.1"/>
    <property type="molecule type" value="Genomic_DNA"/>
</dbReference>
<feature type="compositionally biased region" description="Polar residues" evidence="1">
    <location>
        <begin position="81"/>
        <end position="91"/>
    </location>
</feature>
<protein>
    <submittedName>
        <fullName evidence="2">Uncharacterized protein</fullName>
    </submittedName>
</protein>
<comment type="caution">
    <text evidence="2">The sequence shown here is derived from an EMBL/GenBank/DDBJ whole genome shotgun (WGS) entry which is preliminary data.</text>
</comment>
<reference evidence="2 3" key="1">
    <citation type="submission" date="2015-04" db="EMBL/GenBank/DDBJ databases">
        <title>The draft genome sequence of Fusarium langsethiae, a T-2/HT-2 mycotoxin producer.</title>
        <authorList>
            <person name="Lysoe E."/>
            <person name="Divon H.H."/>
            <person name="Terzi V."/>
            <person name="Orru L."/>
            <person name="Lamontanara A."/>
            <person name="Kolseth A.-K."/>
            <person name="Frandsen R.J."/>
            <person name="Nielsen K."/>
            <person name="Thrane U."/>
        </authorList>
    </citation>
    <scope>NUCLEOTIDE SEQUENCE [LARGE SCALE GENOMIC DNA]</scope>
    <source>
        <strain evidence="2 3">Fl201059</strain>
    </source>
</reference>